<name>A0A934KTG2_9FLAO</name>
<protein>
    <submittedName>
        <fullName evidence="1">Four helix bundle protein</fullName>
    </submittedName>
</protein>
<comment type="caution">
    <text evidence="1">The sequence shown here is derived from an EMBL/GenBank/DDBJ whole genome shotgun (WGS) entry which is preliminary data.</text>
</comment>
<dbReference type="Gene3D" id="1.20.1440.60">
    <property type="entry name" value="23S rRNA-intervening sequence"/>
    <property type="match status" value="1"/>
</dbReference>
<evidence type="ECO:0000313" key="1">
    <source>
        <dbReference type="EMBL" id="MBJ7880407.1"/>
    </source>
</evidence>
<dbReference type="AlphaFoldDB" id="A0A934KTG2"/>
<sequence length="57" mass="6714">MNNKKCLIYFPFEKLTVWIDSKELVKSIYSVTLKFPNDEKFGSTSQQINIKNGRYHA</sequence>
<dbReference type="SUPFAM" id="SSF158446">
    <property type="entry name" value="IVS-encoded protein-like"/>
    <property type="match status" value="1"/>
</dbReference>
<organism evidence="1 2">
    <name type="scientific">Gelidibacter salicanalis</name>
    <dbReference type="NCBI Taxonomy" id="291193"/>
    <lineage>
        <taxon>Bacteria</taxon>
        <taxon>Pseudomonadati</taxon>
        <taxon>Bacteroidota</taxon>
        <taxon>Flavobacteriia</taxon>
        <taxon>Flavobacteriales</taxon>
        <taxon>Flavobacteriaceae</taxon>
        <taxon>Gelidibacter</taxon>
    </lineage>
</organism>
<reference evidence="1 2" key="1">
    <citation type="submission" date="2020-09" db="EMBL/GenBank/DDBJ databases">
        <title>Draft genome of Gelidibacter salicanalis PAMC21136.</title>
        <authorList>
            <person name="Park H."/>
        </authorList>
    </citation>
    <scope>NUCLEOTIDE SEQUENCE [LARGE SCALE GENOMIC DNA]</scope>
    <source>
        <strain evidence="1 2">PAMC21136</strain>
    </source>
</reference>
<dbReference type="Proteomes" id="UP000662373">
    <property type="component" value="Unassembled WGS sequence"/>
</dbReference>
<gene>
    <name evidence="1" type="ORF">JEM65_07045</name>
</gene>
<proteinExistence type="predicted"/>
<dbReference type="EMBL" id="JAEHJZ010000012">
    <property type="protein sequence ID" value="MBJ7880407.1"/>
    <property type="molecule type" value="Genomic_DNA"/>
</dbReference>
<accession>A0A934KTG2</accession>
<evidence type="ECO:0000313" key="2">
    <source>
        <dbReference type="Proteomes" id="UP000662373"/>
    </source>
</evidence>
<keyword evidence="2" id="KW-1185">Reference proteome</keyword>
<dbReference type="InterPro" id="IPR036583">
    <property type="entry name" value="23S_rRNA_IVS_sf"/>
</dbReference>